<name>A0AAN9SBK9_PSOTE</name>
<dbReference type="EC" id="3.4.19.5" evidence="3"/>
<accession>A0AAN9SBK9</accession>
<sequence>MRATTSLTIVPHIIASPLTVAETAERIDHTQPIQIDTKKENPFANGDSEIGTVGCMAVNGLLNLASVTSTGGLVNKMIGRIGDMPLIGVGPITILVLLFLLHEKVKQKYVELGKGCGCSHGV</sequence>
<feature type="active site" description="Nucleophile" evidence="5">
    <location>
        <position position="52"/>
    </location>
</feature>
<comment type="caution">
    <text evidence="8">The sequence shown here is derived from an EMBL/GenBank/DDBJ whole genome shotgun (WGS) entry which is preliminary data.</text>
</comment>
<dbReference type="AlphaFoldDB" id="A0AAN9SBK9"/>
<dbReference type="InterPro" id="IPR029055">
    <property type="entry name" value="Ntn_hydrolases_N"/>
</dbReference>
<reference evidence="8 9" key="1">
    <citation type="submission" date="2024-01" db="EMBL/GenBank/DDBJ databases">
        <title>The genomes of 5 underutilized Papilionoideae crops provide insights into root nodulation and disease resistanc.</title>
        <authorList>
            <person name="Jiang F."/>
        </authorList>
    </citation>
    <scope>NUCLEOTIDE SEQUENCE [LARGE SCALE GENOMIC DNA]</scope>
    <source>
        <strain evidence="8">DUOXIRENSHENG_FW03</strain>
        <tissue evidence="8">Leaves</tissue>
    </source>
</reference>
<evidence type="ECO:0000256" key="5">
    <source>
        <dbReference type="PIRSR" id="PIRSR600246-1"/>
    </source>
</evidence>
<dbReference type="Pfam" id="PF01112">
    <property type="entry name" value="Asparaginase_2"/>
    <property type="match status" value="1"/>
</dbReference>
<dbReference type="PANTHER" id="PTHR10188">
    <property type="entry name" value="L-ASPARAGINASE"/>
    <property type="match status" value="1"/>
</dbReference>
<dbReference type="Gene3D" id="3.60.20.30">
    <property type="entry name" value="(Glycosyl)asparaginase"/>
    <property type="match status" value="1"/>
</dbReference>
<dbReference type="Proteomes" id="UP001386955">
    <property type="component" value="Unassembled WGS sequence"/>
</dbReference>
<evidence type="ECO:0000313" key="9">
    <source>
        <dbReference type="Proteomes" id="UP001386955"/>
    </source>
</evidence>
<keyword evidence="9" id="KW-1185">Reference proteome</keyword>
<dbReference type="InterPro" id="IPR000246">
    <property type="entry name" value="Peptidase_T2"/>
</dbReference>
<dbReference type="GO" id="GO:0016811">
    <property type="term" value="F:hydrolase activity, acting on carbon-nitrogen (but not peptide) bonds, in linear amides"/>
    <property type="evidence" value="ECO:0007669"/>
    <property type="project" value="UniProtKB-ARBA"/>
</dbReference>
<comment type="catalytic activity">
    <reaction evidence="1">
        <text>Cleavage of a beta-linked Asp residue from the N-terminus of a polypeptide.</text>
        <dbReference type="EC" id="3.4.19.5"/>
    </reaction>
</comment>
<evidence type="ECO:0000313" key="8">
    <source>
        <dbReference type="EMBL" id="KAK7393214.1"/>
    </source>
</evidence>
<dbReference type="EMBL" id="JAYMYS010000005">
    <property type="protein sequence ID" value="KAK7393214.1"/>
    <property type="molecule type" value="Genomic_DNA"/>
</dbReference>
<evidence type="ECO:0000256" key="3">
    <source>
        <dbReference type="ARBA" id="ARBA00012879"/>
    </source>
</evidence>
<dbReference type="SUPFAM" id="SSF56235">
    <property type="entry name" value="N-terminal nucleophile aminohydrolases (Ntn hydrolases)"/>
    <property type="match status" value="1"/>
</dbReference>
<keyword evidence="7" id="KW-0472">Membrane</keyword>
<dbReference type="GO" id="GO:0008798">
    <property type="term" value="F:beta-aspartyl-peptidase activity"/>
    <property type="evidence" value="ECO:0007669"/>
    <property type="project" value="UniProtKB-EC"/>
</dbReference>
<evidence type="ECO:0000256" key="4">
    <source>
        <dbReference type="ARBA" id="ARBA00022813"/>
    </source>
</evidence>
<evidence type="ECO:0000256" key="2">
    <source>
        <dbReference type="ARBA" id="ARBA00011601"/>
    </source>
</evidence>
<organism evidence="8 9">
    <name type="scientific">Psophocarpus tetragonolobus</name>
    <name type="common">Winged bean</name>
    <name type="synonym">Dolichos tetragonolobus</name>
    <dbReference type="NCBI Taxonomy" id="3891"/>
    <lineage>
        <taxon>Eukaryota</taxon>
        <taxon>Viridiplantae</taxon>
        <taxon>Streptophyta</taxon>
        <taxon>Embryophyta</taxon>
        <taxon>Tracheophyta</taxon>
        <taxon>Spermatophyta</taxon>
        <taxon>Magnoliopsida</taxon>
        <taxon>eudicotyledons</taxon>
        <taxon>Gunneridae</taxon>
        <taxon>Pentapetalae</taxon>
        <taxon>rosids</taxon>
        <taxon>fabids</taxon>
        <taxon>Fabales</taxon>
        <taxon>Fabaceae</taxon>
        <taxon>Papilionoideae</taxon>
        <taxon>50 kb inversion clade</taxon>
        <taxon>NPAAA clade</taxon>
        <taxon>indigoferoid/millettioid clade</taxon>
        <taxon>Phaseoleae</taxon>
        <taxon>Psophocarpus</taxon>
    </lineage>
</organism>
<evidence type="ECO:0000256" key="1">
    <source>
        <dbReference type="ARBA" id="ARBA00000306"/>
    </source>
</evidence>
<dbReference type="PANTHER" id="PTHR10188:SF6">
    <property type="entry name" value="N(4)-(BETA-N-ACETYLGLUCOSAMINYL)-L-ASPARAGINASE"/>
    <property type="match status" value="1"/>
</dbReference>
<evidence type="ECO:0000256" key="7">
    <source>
        <dbReference type="SAM" id="Phobius"/>
    </source>
</evidence>
<feature type="transmembrane region" description="Helical" evidence="7">
    <location>
        <begin position="84"/>
        <end position="101"/>
    </location>
</feature>
<gene>
    <name evidence="8" type="ORF">VNO78_21749</name>
</gene>
<protein>
    <recommendedName>
        <fullName evidence="3">beta-aspartyl-peptidase</fullName>
        <ecNumber evidence="3">3.4.19.5</ecNumber>
    </recommendedName>
</protein>
<feature type="site" description="Cleavage; by autolysis" evidence="6">
    <location>
        <begin position="51"/>
        <end position="52"/>
    </location>
</feature>
<evidence type="ECO:0000256" key="6">
    <source>
        <dbReference type="PIRSR" id="PIRSR600246-3"/>
    </source>
</evidence>
<proteinExistence type="predicted"/>
<keyword evidence="7" id="KW-0812">Transmembrane</keyword>
<keyword evidence="4" id="KW-0068">Autocatalytic cleavage</keyword>
<comment type="subunit">
    <text evidence="2">Heterotetramer of two alpha and two beta chains arranged as a dimer of alpha/beta heterodimers.</text>
</comment>
<keyword evidence="7" id="KW-1133">Transmembrane helix</keyword>